<evidence type="ECO:0000256" key="5">
    <source>
        <dbReference type="SAM" id="SignalP"/>
    </source>
</evidence>
<keyword evidence="3" id="KW-0325">Glycoprotein</keyword>
<feature type="chain" id="PRO_5041364141" description="Wall-associated receptor kinase C-terminal domain-containing protein" evidence="5">
    <location>
        <begin position="28"/>
        <end position="369"/>
    </location>
</feature>
<feature type="non-terminal residue" evidence="7">
    <location>
        <position position="369"/>
    </location>
</feature>
<protein>
    <recommendedName>
        <fullName evidence="6">Wall-associated receptor kinase C-terminal domain-containing protein</fullName>
    </recommendedName>
</protein>
<dbReference type="PANTHER" id="PTHR46008:SF2">
    <property type="entry name" value="LEAF RUST 10 DISEASE-RESISTANCE LOCUS RECEPTOR-LIKE PROTEIN KINASE-LIKE 1.4"/>
    <property type="match status" value="1"/>
</dbReference>
<feature type="signal peptide" evidence="5">
    <location>
        <begin position="1"/>
        <end position="27"/>
    </location>
</feature>
<keyword evidence="4" id="KW-0472">Membrane</keyword>
<keyword evidence="1" id="KW-0547">Nucleotide-binding</keyword>
<keyword evidence="4" id="KW-1133">Transmembrane helix</keyword>
<evidence type="ECO:0000256" key="1">
    <source>
        <dbReference type="ARBA" id="ARBA00022741"/>
    </source>
</evidence>
<evidence type="ECO:0000256" key="2">
    <source>
        <dbReference type="ARBA" id="ARBA00022840"/>
    </source>
</evidence>
<keyword evidence="8" id="KW-1185">Reference proteome</keyword>
<evidence type="ECO:0000256" key="3">
    <source>
        <dbReference type="ARBA" id="ARBA00023180"/>
    </source>
</evidence>
<dbReference type="PANTHER" id="PTHR46008">
    <property type="entry name" value="LEAF RUST 10 DISEASE-RESISTANCE LOCUS RECEPTOR-LIKE PROTEIN KINASE-LIKE 1.4"/>
    <property type="match status" value="1"/>
</dbReference>
<dbReference type="GO" id="GO:0016301">
    <property type="term" value="F:kinase activity"/>
    <property type="evidence" value="ECO:0007669"/>
    <property type="project" value="TreeGrafter"/>
</dbReference>
<evidence type="ECO:0000259" key="6">
    <source>
        <dbReference type="Pfam" id="PF14380"/>
    </source>
</evidence>
<evidence type="ECO:0000313" key="8">
    <source>
        <dbReference type="Proteomes" id="UP000824469"/>
    </source>
</evidence>
<reference evidence="7 8" key="1">
    <citation type="journal article" date="2021" name="Nat. Plants">
        <title>The Taxus genome provides insights into paclitaxel biosynthesis.</title>
        <authorList>
            <person name="Xiong X."/>
            <person name="Gou J."/>
            <person name="Liao Q."/>
            <person name="Li Y."/>
            <person name="Zhou Q."/>
            <person name="Bi G."/>
            <person name="Li C."/>
            <person name="Du R."/>
            <person name="Wang X."/>
            <person name="Sun T."/>
            <person name="Guo L."/>
            <person name="Liang H."/>
            <person name="Lu P."/>
            <person name="Wu Y."/>
            <person name="Zhang Z."/>
            <person name="Ro D.K."/>
            <person name="Shang Y."/>
            <person name="Huang S."/>
            <person name="Yan J."/>
        </authorList>
    </citation>
    <scope>NUCLEOTIDE SEQUENCE [LARGE SCALE GENOMIC DNA]</scope>
    <source>
        <strain evidence="7">Ta-2019</strain>
    </source>
</reference>
<sequence>MRFSDLFPILFIACFAAFFNKFCYTDAYPSFETCSPFSCNSSTIRYPFQTSNRTTSCRSEVAIVDCQDDQNTFLSRIGELCYEYVYRVLGGITQSSYSTRSIRIALDTRIDDCSTIPICTADNYDKFYLADEYEWGTILICQTKPPYTANIKNIKEIECSHCRSTNVSCFFVPPPYISGVDDSCSIYYVVLPADKKYNSNNEKNLLKLMQTGFEIKWNISDDCHTCETSGGLCYTDSVLTAPVSTASDLISCICTDGAHEHTCPDGKHLNKKKWWKTPRYIAAICVLSGIISTASILFFYTRINRKKWSQIEEEVELRTYMDPFDSRPASVEKFLHRGVPTRYSYRQVKRYTNKFADRLGQGGFGTVYK</sequence>
<feature type="domain" description="Wall-associated receptor kinase C-terminal" evidence="6">
    <location>
        <begin position="192"/>
        <end position="256"/>
    </location>
</feature>
<evidence type="ECO:0000256" key="4">
    <source>
        <dbReference type="SAM" id="Phobius"/>
    </source>
</evidence>
<dbReference type="Pfam" id="PF14380">
    <property type="entry name" value="WAK_assoc"/>
    <property type="match status" value="1"/>
</dbReference>
<proteinExistence type="predicted"/>
<dbReference type="InterPro" id="IPR032872">
    <property type="entry name" value="WAK_assoc_C"/>
</dbReference>
<dbReference type="AlphaFoldDB" id="A0AA38CTE8"/>
<keyword evidence="4" id="KW-0812">Transmembrane</keyword>
<dbReference type="EMBL" id="JAHRHJ020000008">
    <property type="protein sequence ID" value="KAH9304393.1"/>
    <property type="molecule type" value="Genomic_DNA"/>
</dbReference>
<name>A0AA38CTE8_TAXCH</name>
<accession>A0AA38CTE8</accession>
<dbReference type="OMA" id="CKDALAY"/>
<gene>
    <name evidence="7" type="ORF">KI387_008797</name>
</gene>
<dbReference type="Proteomes" id="UP000824469">
    <property type="component" value="Unassembled WGS sequence"/>
</dbReference>
<organism evidence="7 8">
    <name type="scientific">Taxus chinensis</name>
    <name type="common">Chinese yew</name>
    <name type="synonym">Taxus wallichiana var. chinensis</name>
    <dbReference type="NCBI Taxonomy" id="29808"/>
    <lineage>
        <taxon>Eukaryota</taxon>
        <taxon>Viridiplantae</taxon>
        <taxon>Streptophyta</taxon>
        <taxon>Embryophyta</taxon>
        <taxon>Tracheophyta</taxon>
        <taxon>Spermatophyta</taxon>
        <taxon>Pinopsida</taxon>
        <taxon>Pinidae</taxon>
        <taxon>Conifers II</taxon>
        <taxon>Cupressales</taxon>
        <taxon>Taxaceae</taxon>
        <taxon>Taxus</taxon>
    </lineage>
</organism>
<comment type="caution">
    <text evidence="7">The sequence shown here is derived from an EMBL/GenBank/DDBJ whole genome shotgun (WGS) entry which is preliminary data.</text>
</comment>
<keyword evidence="2" id="KW-0067">ATP-binding</keyword>
<dbReference type="GO" id="GO:0005524">
    <property type="term" value="F:ATP binding"/>
    <property type="evidence" value="ECO:0007669"/>
    <property type="project" value="UniProtKB-KW"/>
</dbReference>
<feature type="transmembrane region" description="Helical" evidence="4">
    <location>
        <begin position="280"/>
        <end position="300"/>
    </location>
</feature>
<keyword evidence="5" id="KW-0732">Signal</keyword>
<evidence type="ECO:0000313" key="7">
    <source>
        <dbReference type="EMBL" id="KAH9304393.1"/>
    </source>
</evidence>